<accession>A0A6M4MDL3</accession>
<reference evidence="2 3" key="2">
    <citation type="submission" date="2020-04" db="EMBL/GenBank/DDBJ databases">
        <title>Complete genome sequence of Alteromonas pelagimontana 5.12T.</title>
        <authorList>
            <person name="Sinha R.K."/>
            <person name="Krishnan K.P."/>
            <person name="Kurian J.P."/>
        </authorList>
    </citation>
    <scope>NUCLEOTIDE SEQUENCE [LARGE SCALE GENOMIC DNA]</scope>
    <source>
        <strain evidence="2 3">5.12</strain>
    </source>
</reference>
<keyword evidence="1" id="KW-0732">Signal</keyword>
<dbReference type="Gene3D" id="2.40.230.20">
    <property type="entry name" value="Nucleoside-specific channel-forming protein, Tsx-like"/>
    <property type="match status" value="1"/>
</dbReference>
<name>A0A6M4MDL3_9ALTE</name>
<feature type="signal peptide" evidence="1">
    <location>
        <begin position="1"/>
        <end position="22"/>
    </location>
</feature>
<protein>
    <submittedName>
        <fullName evidence="2">Nucleoside-binding protein</fullName>
    </submittedName>
</protein>
<dbReference type="InterPro" id="IPR036777">
    <property type="entry name" value="Channel_Tsx-like_sf"/>
</dbReference>
<organism evidence="2 3">
    <name type="scientific">Alteromonas pelagimontana</name>
    <dbReference type="NCBI Taxonomy" id="1858656"/>
    <lineage>
        <taxon>Bacteria</taxon>
        <taxon>Pseudomonadati</taxon>
        <taxon>Pseudomonadota</taxon>
        <taxon>Gammaproteobacteria</taxon>
        <taxon>Alteromonadales</taxon>
        <taxon>Alteromonadaceae</taxon>
        <taxon>Alteromonas/Salinimonas group</taxon>
        <taxon>Alteromonas</taxon>
    </lineage>
</organism>
<evidence type="ECO:0000256" key="1">
    <source>
        <dbReference type="SAM" id="SignalP"/>
    </source>
</evidence>
<dbReference type="SUPFAM" id="SSF111364">
    <property type="entry name" value="Tsx-like channel"/>
    <property type="match status" value="1"/>
</dbReference>
<dbReference type="KEGG" id="apel:CA267_007970"/>
<sequence>MIRLTALLFLTACQLWSPIVKAATNWTDASLTYLNGNNYELGDNQRQVLTLEYASGASWGDNFIFVDRLESSDGNHATYVEANPRIRLFAFDSAVVKNLYFTPTGEFGDETNWLYGLGTDLALPHFRYAKLSVYYKDNGNGATNEQATLAFAVPFLENFLYDGFVDIMSAYRRNDGLMSSSQFNATTQLKYNLDRHFNLSTRLYVGIEYVYWNNKFGVSGVNERNVNFLLKYHF</sequence>
<dbReference type="RefSeq" id="WP_075607980.1">
    <property type="nucleotide sequence ID" value="NZ_CP052766.1"/>
</dbReference>
<dbReference type="GO" id="GO:0009279">
    <property type="term" value="C:cell outer membrane"/>
    <property type="evidence" value="ECO:0007669"/>
    <property type="project" value="InterPro"/>
</dbReference>
<evidence type="ECO:0000313" key="2">
    <source>
        <dbReference type="EMBL" id="QJR80720.1"/>
    </source>
</evidence>
<reference evidence="3" key="1">
    <citation type="submission" date="2014-12" db="EMBL/GenBank/DDBJ databases">
        <title>Complete genome sequence of a multi-drug resistant Klebsiella pneumoniae.</title>
        <authorList>
            <person name="Hua X."/>
            <person name="Chen Q."/>
            <person name="Li X."/>
            <person name="Feng Y."/>
            <person name="Ruan Z."/>
            <person name="Yu Y."/>
        </authorList>
    </citation>
    <scope>NUCLEOTIDE SEQUENCE [LARGE SCALE GENOMIC DNA]</scope>
    <source>
        <strain evidence="3">5.12</strain>
    </source>
</reference>
<evidence type="ECO:0000313" key="3">
    <source>
        <dbReference type="Proteomes" id="UP000219285"/>
    </source>
</evidence>
<dbReference type="Proteomes" id="UP000219285">
    <property type="component" value="Chromosome"/>
</dbReference>
<proteinExistence type="predicted"/>
<keyword evidence="3" id="KW-1185">Reference proteome</keyword>
<feature type="chain" id="PRO_5028913055" evidence="1">
    <location>
        <begin position="23"/>
        <end position="234"/>
    </location>
</feature>
<dbReference type="AlphaFoldDB" id="A0A6M4MDL3"/>
<dbReference type="OrthoDB" id="104801at2"/>
<gene>
    <name evidence="2" type="ORF">CA267_007970</name>
</gene>
<dbReference type="EMBL" id="CP052766">
    <property type="protein sequence ID" value="QJR80720.1"/>
    <property type="molecule type" value="Genomic_DNA"/>
</dbReference>